<sequence length="370" mass="40806">MKHQTVLIFLVLVLGLHMTLTAAVPLDRRGATSTASGSNATSASDSLPSIIPSRATLSGQSTNPDYDPESTGLNRNGKLPPGTDCKYGMAKNISSFPDTVAQSLRTATGVRIALAEEIATQKFYTTLSANAYCRSVIPGGKWDCANCKKMPELVLVKTFTTLISDTNAMILRDDDKKYIYIVFRGSNSIRNFVADFIFDKIDYPPVKGTKVHKGFYKSYMEVQKELVRTFMDEFNSHSDYKVALTGHSMGAAQALLCALDLYQRDQRLNANVLHLYTQGEPRVGDAAFAGYVLSTKFTYDRVVHERDLVPHLPPAAFGFLHAGEEFWITDKQVDVCANGIESAQCSNSIVPWTNVLDHLTYFDINVGLCL</sequence>
<accession>A0A1X2HIJ3</accession>
<keyword evidence="2" id="KW-0732">Signal</keyword>
<dbReference type="InterPro" id="IPR029058">
    <property type="entry name" value="AB_hydrolase_fold"/>
</dbReference>
<dbReference type="OMA" id="TITNWNC"/>
<evidence type="ECO:0000313" key="5">
    <source>
        <dbReference type="Proteomes" id="UP000242180"/>
    </source>
</evidence>
<dbReference type="InterPro" id="IPR002921">
    <property type="entry name" value="Fungal_lipase-type"/>
</dbReference>
<dbReference type="Gene3D" id="3.40.50.1820">
    <property type="entry name" value="alpha/beta hydrolase"/>
    <property type="match status" value="1"/>
</dbReference>
<dbReference type="CDD" id="cd00519">
    <property type="entry name" value="Lipase_3"/>
    <property type="match status" value="1"/>
</dbReference>
<name>A0A1X2HIJ3_SYNRA</name>
<dbReference type="PANTHER" id="PTHR45856">
    <property type="entry name" value="ALPHA/BETA-HYDROLASES SUPERFAMILY PROTEIN"/>
    <property type="match status" value="1"/>
</dbReference>
<comment type="caution">
    <text evidence="4">The sequence shown here is derived from an EMBL/GenBank/DDBJ whole genome shotgun (WGS) entry which is preliminary data.</text>
</comment>
<dbReference type="SUPFAM" id="SSF53474">
    <property type="entry name" value="alpha/beta-Hydrolases"/>
    <property type="match status" value="1"/>
</dbReference>
<dbReference type="OrthoDB" id="438440at2759"/>
<feature type="chain" id="PRO_5011987342" evidence="2">
    <location>
        <begin position="24"/>
        <end position="370"/>
    </location>
</feature>
<reference evidence="4 5" key="1">
    <citation type="submission" date="2016-07" db="EMBL/GenBank/DDBJ databases">
        <title>Pervasive Adenine N6-methylation of Active Genes in Fungi.</title>
        <authorList>
            <consortium name="DOE Joint Genome Institute"/>
            <person name="Mondo S.J."/>
            <person name="Dannebaum R.O."/>
            <person name="Kuo R.C."/>
            <person name="Labutti K."/>
            <person name="Haridas S."/>
            <person name="Kuo A."/>
            <person name="Salamov A."/>
            <person name="Ahrendt S.R."/>
            <person name="Lipzen A."/>
            <person name="Sullivan W."/>
            <person name="Andreopoulos W.B."/>
            <person name="Clum A."/>
            <person name="Lindquist E."/>
            <person name="Daum C."/>
            <person name="Ramamoorthy G.K."/>
            <person name="Gryganskyi A."/>
            <person name="Culley D."/>
            <person name="Magnuson J.K."/>
            <person name="James T.Y."/>
            <person name="O'Malley M.A."/>
            <person name="Stajich J.E."/>
            <person name="Spatafora J.W."/>
            <person name="Visel A."/>
            <person name="Grigoriev I.V."/>
        </authorList>
    </citation>
    <scope>NUCLEOTIDE SEQUENCE [LARGE SCALE GENOMIC DNA]</scope>
    <source>
        <strain evidence="4 5">NRRL 2496</strain>
    </source>
</reference>
<dbReference type="InterPro" id="IPR051218">
    <property type="entry name" value="Sec_MonoDiacylglyc_Lipase"/>
</dbReference>
<dbReference type="Proteomes" id="UP000242180">
    <property type="component" value="Unassembled WGS sequence"/>
</dbReference>
<dbReference type="AlphaFoldDB" id="A0A1X2HIJ3"/>
<organism evidence="4 5">
    <name type="scientific">Syncephalastrum racemosum</name>
    <name type="common">Filamentous fungus</name>
    <dbReference type="NCBI Taxonomy" id="13706"/>
    <lineage>
        <taxon>Eukaryota</taxon>
        <taxon>Fungi</taxon>
        <taxon>Fungi incertae sedis</taxon>
        <taxon>Mucoromycota</taxon>
        <taxon>Mucoromycotina</taxon>
        <taxon>Mucoromycetes</taxon>
        <taxon>Mucorales</taxon>
        <taxon>Syncephalastraceae</taxon>
        <taxon>Syncephalastrum</taxon>
    </lineage>
</organism>
<evidence type="ECO:0000259" key="3">
    <source>
        <dbReference type="Pfam" id="PF01764"/>
    </source>
</evidence>
<feature type="signal peptide" evidence="2">
    <location>
        <begin position="1"/>
        <end position="23"/>
    </location>
</feature>
<dbReference type="Pfam" id="PF01764">
    <property type="entry name" value="Lipase_3"/>
    <property type="match status" value="1"/>
</dbReference>
<dbReference type="InParanoid" id="A0A1X2HIJ3"/>
<dbReference type="PANTHER" id="PTHR45856:SF11">
    <property type="entry name" value="FUNGAL LIPASE-LIKE DOMAIN-CONTAINING PROTEIN"/>
    <property type="match status" value="1"/>
</dbReference>
<keyword evidence="5" id="KW-1185">Reference proteome</keyword>
<gene>
    <name evidence="4" type="ORF">BCR43DRAFT_488389</name>
</gene>
<dbReference type="GO" id="GO:0006629">
    <property type="term" value="P:lipid metabolic process"/>
    <property type="evidence" value="ECO:0007669"/>
    <property type="project" value="InterPro"/>
</dbReference>
<proteinExistence type="predicted"/>
<feature type="compositionally biased region" description="Low complexity" evidence="1">
    <location>
        <begin position="31"/>
        <end position="46"/>
    </location>
</feature>
<protein>
    <submittedName>
        <fullName evidence="4">Lipase</fullName>
    </submittedName>
</protein>
<evidence type="ECO:0000313" key="4">
    <source>
        <dbReference type="EMBL" id="ORY98913.1"/>
    </source>
</evidence>
<feature type="region of interest" description="Disordered" evidence="1">
    <location>
        <begin position="29"/>
        <end position="80"/>
    </location>
</feature>
<dbReference type="EMBL" id="MCGN01000003">
    <property type="protein sequence ID" value="ORY98913.1"/>
    <property type="molecule type" value="Genomic_DNA"/>
</dbReference>
<feature type="compositionally biased region" description="Polar residues" evidence="1">
    <location>
        <begin position="55"/>
        <end position="64"/>
    </location>
</feature>
<evidence type="ECO:0000256" key="2">
    <source>
        <dbReference type="SAM" id="SignalP"/>
    </source>
</evidence>
<feature type="domain" description="Fungal lipase-type" evidence="3">
    <location>
        <begin position="180"/>
        <end position="315"/>
    </location>
</feature>
<evidence type="ECO:0000256" key="1">
    <source>
        <dbReference type="SAM" id="MobiDB-lite"/>
    </source>
</evidence>
<dbReference type="STRING" id="13706.A0A1X2HIJ3"/>